<dbReference type="EMBL" id="FMZV01000025">
    <property type="protein sequence ID" value="SDE63164.1"/>
    <property type="molecule type" value="Genomic_DNA"/>
</dbReference>
<proteinExistence type="predicted"/>
<dbReference type="OrthoDB" id="7870336at2"/>
<evidence type="ECO:0000313" key="1">
    <source>
        <dbReference type="EMBL" id="SDE63164.1"/>
    </source>
</evidence>
<accession>A0A1G7EHM6</accession>
<evidence type="ECO:0000313" key="2">
    <source>
        <dbReference type="Proteomes" id="UP000199628"/>
    </source>
</evidence>
<organism evidence="1 2">
    <name type="scientific">Ruegeria marina</name>
    <dbReference type="NCBI Taxonomy" id="639004"/>
    <lineage>
        <taxon>Bacteria</taxon>
        <taxon>Pseudomonadati</taxon>
        <taxon>Pseudomonadota</taxon>
        <taxon>Alphaproteobacteria</taxon>
        <taxon>Rhodobacterales</taxon>
        <taxon>Roseobacteraceae</taxon>
        <taxon>Ruegeria</taxon>
    </lineage>
</organism>
<name>A0A1G7EHM6_9RHOB</name>
<keyword evidence="2" id="KW-1185">Reference proteome</keyword>
<dbReference type="RefSeq" id="WP_093037537.1">
    <property type="nucleotide sequence ID" value="NZ_FMZV01000025.1"/>
</dbReference>
<dbReference type="AlphaFoldDB" id="A0A1G7EHM6"/>
<dbReference type="Proteomes" id="UP000199628">
    <property type="component" value="Unassembled WGS sequence"/>
</dbReference>
<reference evidence="2" key="1">
    <citation type="submission" date="2016-10" db="EMBL/GenBank/DDBJ databases">
        <authorList>
            <person name="Varghese N."/>
            <person name="Submissions S."/>
        </authorList>
    </citation>
    <scope>NUCLEOTIDE SEQUENCE [LARGE SCALE GENOMIC DNA]</scope>
    <source>
        <strain evidence="2">CGMCC 1.9108</strain>
    </source>
</reference>
<protein>
    <submittedName>
        <fullName evidence="1">Uncharacterized protein</fullName>
    </submittedName>
</protein>
<gene>
    <name evidence="1" type="ORF">SAMN04488239_12550</name>
</gene>
<sequence length="87" mass="9524">MPDGTTHSDQQAFEDFIQRELKALADRAQDQRICIDCLTDRLIVEMVASLARAGVPAADILSMVADGMTLAEEPEGREGSGRPPRMH</sequence>